<dbReference type="InterPro" id="IPR014030">
    <property type="entry name" value="Ketoacyl_synth_N"/>
</dbReference>
<dbReference type="Pfam" id="PF00109">
    <property type="entry name" value="ketoacyl-synt"/>
    <property type="match status" value="1"/>
</dbReference>
<evidence type="ECO:0000256" key="4">
    <source>
        <dbReference type="RuleBase" id="RU003694"/>
    </source>
</evidence>
<dbReference type="EC" id="2.3.1.-" evidence="6"/>
<dbReference type="RefSeq" id="WP_317562319.1">
    <property type="nucleotide sequence ID" value="NZ_JAWLIP010000010.1"/>
</dbReference>
<evidence type="ECO:0000313" key="7">
    <source>
        <dbReference type="Proteomes" id="UP001185659"/>
    </source>
</evidence>
<dbReference type="Gene3D" id="3.40.47.10">
    <property type="match status" value="1"/>
</dbReference>
<dbReference type="Pfam" id="PF02801">
    <property type="entry name" value="Ketoacyl-synt_C"/>
    <property type="match status" value="1"/>
</dbReference>
<dbReference type="InterPro" id="IPR018201">
    <property type="entry name" value="Ketoacyl_synth_AS"/>
</dbReference>
<dbReference type="InterPro" id="IPR016039">
    <property type="entry name" value="Thiolase-like"/>
</dbReference>
<dbReference type="CDD" id="cd00834">
    <property type="entry name" value="KAS_I_II"/>
    <property type="match status" value="1"/>
</dbReference>
<evidence type="ECO:0000259" key="5">
    <source>
        <dbReference type="PROSITE" id="PS52004"/>
    </source>
</evidence>
<keyword evidence="3 4" id="KW-0808">Transferase</keyword>
<evidence type="ECO:0000256" key="3">
    <source>
        <dbReference type="ARBA" id="ARBA00022679"/>
    </source>
</evidence>
<dbReference type="GO" id="GO:0016746">
    <property type="term" value="F:acyltransferase activity"/>
    <property type="evidence" value="ECO:0007669"/>
    <property type="project" value="UniProtKB-KW"/>
</dbReference>
<dbReference type="SMART" id="SM00825">
    <property type="entry name" value="PKS_KS"/>
    <property type="match status" value="1"/>
</dbReference>
<dbReference type="InterPro" id="IPR014031">
    <property type="entry name" value="Ketoacyl_synth_C"/>
</dbReference>
<comment type="similarity">
    <text evidence="2 4">Belongs to the thiolase-like superfamily. Beta-ketoacyl-ACP synthases family.</text>
</comment>
<accession>A0ABU4AQM5</accession>
<organism evidence="6 7">
    <name type="scientific">Nitratireductor aquimarinus</name>
    <dbReference type="NCBI Taxonomy" id="889300"/>
    <lineage>
        <taxon>Bacteria</taxon>
        <taxon>Pseudomonadati</taxon>
        <taxon>Pseudomonadota</taxon>
        <taxon>Alphaproteobacteria</taxon>
        <taxon>Hyphomicrobiales</taxon>
        <taxon>Phyllobacteriaceae</taxon>
        <taxon>Nitratireductor</taxon>
    </lineage>
</organism>
<name>A0ABU4AQM5_9HYPH</name>
<comment type="pathway">
    <text evidence="1">Lipid metabolism; fatty acid biosynthesis.</text>
</comment>
<dbReference type="InterPro" id="IPR000794">
    <property type="entry name" value="Beta-ketoacyl_synthase"/>
</dbReference>
<gene>
    <name evidence="6" type="ORF">R2G56_19450</name>
</gene>
<comment type="caution">
    <text evidence="6">The sequence shown here is derived from an EMBL/GenBank/DDBJ whole genome shotgun (WGS) entry which is preliminary data.</text>
</comment>
<reference evidence="6 7" key="1">
    <citation type="submission" date="2023-10" db="EMBL/GenBank/DDBJ databases">
        <authorList>
            <person name="Venkata Ramana C."/>
            <person name="Sasikala C."/>
            <person name="Dhurka M."/>
        </authorList>
    </citation>
    <scope>NUCLEOTIDE SEQUENCE [LARGE SCALE GENOMIC DNA]</scope>
    <source>
        <strain evidence="6 7">KCTC 32151</strain>
    </source>
</reference>
<dbReference type="PROSITE" id="PS52004">
    <property type="entry name" value="KS3_2"/>
    <property type="match status" value="1"/>
</dbReference>
<feature type="domain" description="Ketosynthase family 3 (KS3)" evidence="5">
    <location>
        <begin position="2"/>
        <end position="399"/>
    </location>
</feature>
<dbReference type="PANTHER" id="PTHR11712:SF336">
    <property type="entry name" value="3-OXOACYL-[ACYL-CARRIER-PROTEIN] SYNTHASE, MITOCHONDRIAL"/>
    <property type="match status" value="1"/>
</dbReference>
<dbReference type="EMBL" id="JAWLIP010000010">
    <property type="protein sequence ID" value="MDV6228471.1"/>
    <property type="molecule type" value="Genomic_DNA"/>
</dbReference>
<dbReference type="SUPFAM" id="SSF53901">
    <property type="entry name" value="Thiolase-like"/>
    <property type="match status" value="2"/>
</dbReference>
<evidence type="ECO:0000256" key="1">
    <source>
        <dbReference type="ARBA" id="ARBA00005194"/>
    </source>
</evidence>
<dbReference type="Proteomes" id="UP001185659">
    <property type="component" value="Unassembled WGS sequence"/>
</dbReference>
<keyword evidence="6" id="KW-0012">Acyltransferase</keyword>
<evidence type="ECO:0000313" key="6">
    <source>
        <dbReference type="EMBL" id="MDV6228471.1"/>
    </source>
</evidence>
<evidence type="ECO:0000256" key="2">
    <source>
        <dbReference type="ARBA" id="ARBA00008467"/>
    </source>
</evidence>
<keyword evidence="7" id="KW-1185">Reference proteome</keyword>
<dbReference type="PROSITE" id="PS00606">
    <property type="entry name" value="KS3_1"/>
    <property type="match status" value="1"/>
</dbReference>
<sequence>MTRQVAITGMGTVTAVGIGADTLWNAASAGRSAVRTVDLPGREKARVNIAAALDEATDARIAEHTNTTTDRFAAMALLAAREAFGQANLPGEAFGQRCGIVLGTGAGGAVSTDRNARAFYVKDVDAEPMSVPKVMPNAAASLLSMKYGMTGPALTISTACASSAQAIGLGFELVRSGALDRVIVGGSEAMLTPAVFRAWEMLHVLTPVASRPFSRRRDGMVLGEGAAILVLEAEESAQARGAETLALLAGYGTTSDARDMLRPDADGAARAMQLALQSAGLAPDAIGYVNAHGTGTVYNDLAEAEALRTVFGARLQDLPVSSTKPVHGHCIGAAGAIELIVTVAALREQIAPPTINWLGADPKIPLDPVPNERRPAAMGAALCNSFAFGGINASLVVKRA</sequence>
<proteinExistence type="inferred from homology"/>
<dbReference type="PANTHER" id="PTHR11712">
    <property type="entry name" value="POLYKETIDE SYNTHASE-RELATED"/>
    <property type="match status" value="1"/>
</dbReference>
<protein>
    <submittedName>
        <fullName evidence="6">Beta-ketoacyl-[acyl-carrier-protein] synthase family protein</fullName>
        <ecNumber evidence="6">2.3.1.-</ecNumber>
    </submittedName>
</protein>
<dbReference type="InterPro" id="IPR020841">
    <property type="entry name" value="PKS_Beta-ketoAc_synthase_dom"/>
</dbReference>